<dbReference type="CDD" id="cd00200">
    <property type="entry name" value="WD40"/>
    <property type="match status" value="1"/>
</dbReference>
<dbReference type="PANTHER" id="PTHR19877:SF13">
    <property type="entry name" value="SERINE-THREONINE KINASE RECEPTOR-ASSOCIATED PROTEIN"/>
    <property type="match status" value="1"/>
</dbReference>
<dbReference type="SUPFAM" id="SSF50978">
    <property type="entry name" value="WD40 repeat-like"/>
    <property type="match status" value="1"/>
</dbReference>
<evidence type="ECO:0000256" key="3">
    <source>
        <dbReference type="ARBA" id="ARBA00022737"/>
    </source>
</evidence>
<organism evidence="9">
    <name type="scientific">Timema shepardi</name>
    <name type="common">Walking stick</name>
    <dbReference type="NCBI Taxonomy" id="629360"/>
    <lineage>
        <taxon>Eukaryota</taxon>
        <taxon>Metazoa</taxon>
        <taxon>Ecdysozoa</taxon>
        <taxon>Arthropoda</taxon>
        <taxon>Hexapoda</taxon>
        <taxon>Insecta</taxon>
        <taxon>Pterygota</taxon>
        <taxon>Neoptera</taxon>
        <taxon>Polyneoptera</taxon>
        <taxon>Phasmatodea</taxon>
        <taxon>Timematodea</taxon>
        <taxon>Timematoidea</taxon>
        <taxon>Timematidae</taxon>
        <taxon>Timema</taxon>
    </lineage>
</organism>
<feature type="repeat" description="WD" evidence="7">
    <location>
        <begin position="328"/>
        <end position="369"/>
    </location>
</feature>
<dbReference type="PROSITE" id="PS00678">
    <property type="entry name" value="WD_REPEATS_1"/>
    <property type="match status" value="1"/>
</dbReference>
<keyword evidence="1 7" id="KW-0853">WD repeat</keyword>
<dbReference type="InterPro" id="IPR001680">
    <property type="entry name" value="WD40_rpt"/>
</dbReference>
<dbReference type="PANTHER" id="PTHR19877">
    <property type="entry name" value="EUKARYOTIC TRANSLATION INITIATION FACTOR 3 SUBUNIT I"/>
    <property type="match status" value="1"/>
</dbReference>
<feature type="domain" description="DUF4485" evidence="8">
    <location>
        <begin position="35"/>
        <end position="92"/>
    </location>
</feature>
<dbReference type="Gene3D" id="2.130.10.10">
    <property type="entry name" value="YVTN repeat-like/Quinoprotein amine dehydrogenase"/>
    <property type="match status" value="2"/>
</dbReference>
<dbReference type="InterPro" id="IPR027831">
    <property type="entry name" value="DUF4485"/>
</dbReference>
<accession>A0A7R9G4C6</accession>
<dbReference type="InterPro" id="IPR015943">
    <property type="entry name" value="WD40/YVTN_repeat-like_dom_sf"/>
</dbReference>
<evidence type="ECO:0000256" key="4">
    <source>
        <dbReference type="ARBA" id="ARBA00023187"/>
    </source>
</evidence>
<protein>
    <recommendedName>
        <fullName evidence="6">Serine-threonine kinase receptor-associated protein</fullName>
    </recommendedName>
</protein>
<dbReference type="Pfam" id="PF14846">
    <property type="entry name" value="DUF4485"/>
    <property type="match status" value="1"/>
</dbReference>
<proteinExistence type="inferred from homology"/>
<dbReference type="EMBL" id="OC007333">
    <property type="protein sequence ID" value="CAD7266629.1"/>
    <property type="molecule type" value="Genomic_DNA"/>
</dbReference>
<dbReference type="AlphaFoldDB" id="A0A7R9G4C6"/>
<feature type="repeat" description="WD" evidence="7">
    <location>
        <begin position="371"/>
        <end position="412"/>
    </location>
</feature>
<dbReference type="InterPro" id="IPR036322">
    <property type="entry name" value="WD40_repeat_dom_sf"/>
</dbReference>
<dbReference type="InterPro" id="IPR019775">
    <property type="entry name" value="WD40_repeat_CS"/>
</dbReference>
<keyword evidence="4" id="KW-0508">mRNA splicing</keyword>
<evidence type="ECO:0000313" key="9">
    <source>
        <dbReference type="EMBL" id="CAD7266629.1"/>
    </source>
</evidence>
<reference evidence="9" key="1">
    <citation type="submission" date="2020-11" db="EMBL/GenBank/DDBJ databases">
        <authorList>
            <person name="Tran Van P."/>
        </authorList>
    </citation>
    <scope>NUCLEOTIDE SEQUENCE</scope>
</reference>
<evidence type="ECO:0000256" key="7">
    <source>
        <dbReference type="PROSITE-ProRule" id="PRU00221"/>
    </source>
</evidence>
<evidence type="ECO:0000259" key="8">
    <source>
        <dbReference type="Pfam" id="PF14846"/>
    </source>
</evidence>
<evidence type="ECO:0000256" key="2">
    <source>
        <dbReference type="ARBA" id="ARBA00022664"/>
    </source>
</evidence>
<name>A0A7R9G4C6_TIMSH</name>
<sequence length="571" mass="63298">MDPSDATRDSSCQPMLTPVPIVGVHDPDLGHGPTNRAYAAAWLKKLQSIDDKNLAGIRNNYIKLLLFSLQRRRLLGIFKKLPDQNKQLEPFPDDASVLDMTRKFTELDITAPEEIQTTIPPYIVEVSSDLKEYAVAQEIPNFGVHCYFAVSNEPISEWDNAEKGFYPRIPRSLALGPSWDDTSSVISTKDDPSKPSSKASLFAAVKARAALRSRSKKSLQSGRTDSQICGCPEKREPFKSSPFEYLDSASQSQMELKHIFSFLYSRLLKDGKPMMRQGDTGDWIGTFEGHKGAVWGVALNPQASKAATGAADFNAKVWDAVSGEVLHSFQHNHIVKSVNFSSNSSLFVTGSNEKLIKIFDLNKPDAEPQVFSGHTSGIRHVLFFRDDTHLVSCADDRTLRVWDISSGKETQKLDFNTIPSSLEVSRDGTTLTVTHGNIVSFWDAFSDCGCYCLCRRSSLEKIREFTVPTQVNSASLHPDKTIFVCGGEDLKMYKFDYTTGTEIESFKGHFGPIHCVRFSPDGELYASGSEDGTLRLWQTTVGKTYGLWKCVDGAPLPAEPLSPPKQEVVAN</sequence>
<feature type="repeat" description="WD" evidence="7">
    <location>
        <begin position="506"/>
        <end position="547"/>
    </location>
</feature>
<evidence type="ECO:0000256" key="1">
    <source>
        <dbReference type="ARBA" id="ARBA00022574"/>
    </source>
</evidence>
<evidence type="ECO:0000256" key="6">
    <source>
        <dbReference type="ARBA" id="ARBA00040390"/>
    </source>
</evidence>
<evidence type="ECO:0000256" key="5">
    <source>
        <dbReference type="ARBA" id="ARBA00038394"/>
    </source>
</evidence>
<keyword evidence="3" id="KW-0677">Repeat</keyword>
<dbReference type="PROSITE" id="PS50294">
    <property type="entry name" value="WD_REPEATS_REGION"/>
    <property type="match status" value="3"/>
</dbReference>
<keyword evidence="2" id="KW-0507">mRNA processing</keyword>
<dbReference type="GO" id="GO:0032797">
    <property type="term" value="C:SMN complex"/>
    <property type="evidence" value="ECO:0007669"/>
    <property type="project" value="TreeGrafter"/>
</dbReference>
<feature type="repeat" description="WD" evidence="7">
    <location>
        <begin position="287"/>
        <end position="328"/>
    </location>
</feature>
<dbReference type="GO" id="GO:0003723">
    <property type="term" value="F:RNA binding"/>
    <property type="evidence" value="ECO:0007669"/>
    <property type="project" value="TreeGrafter"/>
</dbReference>
<gene>
    <name evidence="9" type="ORF">TSIB3V08_LOCUS10645</name>
</gene>
<dbReference type="InterPro" id="IPR020472">
    <property type="entry name" value="WD40_PAC1"/>
</dbReference>
<dbReference type="SMART" id="SM00320">
    <property type="entry name" value="WD40"/>
    <property type="match status" value="6"/>
</dbReference>
<dbReference type="GO" id="GO:0000387">
    <property type="term" value="P:spliceosomal snRNP assembly"/>
    <property type="evidence" value="ECO:0007669"/>
    <property type="project" value="TreeGrafter"/>
</dbReference>
<dbReference type="PROSITE" id="PS50082">
    <property type="entry name" value="WD_REPEATS_2"/>
    <property type="match status" value="4"/>
</dbReference>
<dbReference type="PRINTS" id="PR00320">
    <property type="entry name" value="GPROTEINBRPT"/>
</dbReference>
<comment type="similarity">
    <text evidence="5">Belongs to the WD repeat STRAP family.</text>
</comment>
<dbReference type="Pfam" id="PF00400">
    <property type="entry name" value="WD40"/>
    <property type="match status" value="4"/>
</dbReference>